<evidence type="ECO:0000256" key="8">
    <source>
        <dbReference type="ARBA" id="ARBA00051875"/>
    </source>
</evidence>
<comment type="subunit">
    <text evidence="2 10">Homodimer.</text>
</comment>
<evidence type="ECO:0000256" key="2">
    <source>
        <dbReference type="ARBA" id="ARBA00011738"/>
    </source>
</evidence>
<keyword evidence="4 10" id="KW-0547">Nucleotide-binding</keyword>
<feature type="binding site" evidence="10">
    <location>
        <begin position="167"/>
        <end position="170"/>
    </location>
    <ligand>
        <name>substrate</name>
    </ligand>
</feature>
<dbReference type="NCBIfam" id="TIGR00042">
    <property type="entry name" value="RdgB/HAM1 family non-canonical purine NTP pyrophosphatase"/>
    <property type="match status" value="1"/>
</dbReference>
<keyword evidence="5 10" id="KW-0378">Hydrolase</keyword>
<dbReference type="HAMAP" id="MF_01405">
    <property type="entry name" value="Non_canon_purine_NTPase"/>
    <property type="match status" value="1"/>
</dbReference>
<dbReference type="FunFam" id="3.90.950.10:FF:000001">
    <property type="entry name" value="dITP/XTP pyrophosphatase"/>
    <property type="match status" value="1"/>
</dbReference>
<keyword evidence="3 10" id="KW-0479">Metal-binding</keyword>
<keyword evidence="7 10" id="KW-0546">Nucleotide metabolism</keyword>
<dbReference type="RefSeq" id="WP_320756653.1">
    <property type="nucleotide sequence ID" value="NZ_JAWNGC010000007.1"/>
</dbReference>
<dbReference type="Proteomes" id="UP001281731">
    <property type="component" value="Unassembled WGS sequence"/>
</dbReference>
<sequence>MQSNLYATQKNLPQPTVVVATHNTHKVEEIQAILSPHLPGVQFVSARELDAPEAKENGTTFVENSVIKAEAVAKICGEVTIADDSGLEVEALHGAPGIFSARWAGKHGDDVANRELLLAQLQDCEPEQRKARFACAAVAIAPIGDAVAVTEYMDGHIISEERGQGGFGYDPIFVVGGETRTNAELTADEKDSISHRGKAFRALAPYVAKMLGVTYVP</sequence>
<keyword evidence="6 10" id="KW-0460">Magnesium</keyword>
<dbReference type="EC" id="3.6.1.66" evidence="10"/>
<dbReference type="EMBL" id="JAWNGC010000007">
    <property type="protein sequence ID" value="MDY5155289.1"/>
    <property type="molecule type" value="Genomic_DNA"/>
</dbReference>
<evidence type="ECO:0000256" key="3">
    <source>
        <dbReference type="ARBA" id="ARBA00022723"/>
    </source>
</evidence>
<dbReference type="GO" id="GO:0035870">
    <property type="term" value="F:dITP diphosphatase activity"/>
    <property type="evidence" value="ECO:0007669"/>
    <property type="project" value="UniProtKB-UniRule"/>
</dbReference>
<evidence type="ECO:0000313" key="12">
    <source>
        <dbReference type="EMBL" id="MDY5155289.1"/>
    </source>
</evidence>
<comment type="caution">
    <text evidence="12">The sequence shown here is derived from an EMBL/GenBank/DDBJ whole genome shotgun (WGS) entry which is preliminary data.</text>
</comment>
<feature type="binding site" evidence="10">
    <location>
        <position position="190"/>
    </location>
    <ligand>
        <name>substrate</name>
    </ligand>
</feature>
<comment type="catalytic activity">
    <reaction evidence="9 10">
        <text>XTP + H2O = XMP + diphosphate + H(+)</text>
        <dbReference type="Rhea" id="RHEA:28610"/>
        <dbReference type="ChEBI" id="CHEBI:15377"/>
        <dbReference type="ChEBI" id="CHEBI:15378"/>
        <dbReference type="ChEBI" id="CHEBI:33019"/>
        <dbReference type="ChEBI" id="CHEBI:57464"/>
        <dbReference type="ChEBI" id="CHEBI:61314"/>
        <dbReference type="EC" id="3.6.1.66"/>
    </reaction>
</comment>
<proteinExistence type="inferred from homology"/>
<comment type="caution">
    <text evidence="10">Lacks conserved residue(s) required for the propagation of feature annotation.</text>
</comment>
<gene>
    <name evidence="12" type="primary">rdgB</name>
    <name evidence="12" type="ORF">R6G80_06060</name>
</gene>
<comment type="function">
    <text evidence="10">Pyrophosphatase that catalyzes the hydrolysis of nucleoside triphosphates to their monophosphate derivatives, with a high preference for the non-canonical purine nucleotides XTP (xanthosine triphosphate), dITP (deoxyinosine triphosphate) and ITP. Seems to function as a house-cleaning enzyme that removes non-canonical purine nucleotides from the nucleotide pool, thus preventing their incorporation into DNA/RNA and avoiding chromosomal lesions.</text>
</comment>
<dbReference type="AlphaFoldDB" id="A0AAW9HUG6"/>
<dbReference type="GO" id="GO:0009117">
    <property type="term" value="P:nucleotide metabolic process"/>
    <property type="evidence" value="ECO:0007669"/>
    <property type="project" value="UniProtKB-KW"/>
</dbReference>
<evidence type="ECO:0000313" key="13">
    <source>
        <dbReference type="Proteomes" id="UP001281731"/>
    </source>
</evidence>
<feature type="active site" description="Proton acceptor" evidence="10">
    <location>
        <position position="84"/>
    </location>
</feature>
<evidence type="ECO:0000256" key="11">
    <source>
        <dbReference type="RuleBase" id="RU003781"/>
    </source>
</evidence>
<feature type="binding site" evidence="10">
    <location>
        <begin position="195"/>
        <end position="196"/>
    </location>
    <ligand>
        <name>substrate</name>
    </ligand>
</feature>
<dbReference type="GO" id="GO:0000166">
    <property type="term" value="F:nucleotide binding"/>
    <property type="evidence" value="ECO:0007669"/>
    <property type="project" value="UniProtKB-KW"/>
</dbReference>
<evidence type="ECO:0000256" key="10">
    <source>
        <dbReference type="HAMAP-Rule" id="MF_01405"/>
    </source>
</evidence>
<comment type="catalytic activity">
    <reaction evidence="8 10">
        <text>dITP + H2O = dIMP + diphosphate + H(+)</text>
        <dbReference type="Rhea" id="RHEA:28342"/>
        <dbReference type="ChEBI" id="CHEBI:15377"/>
        <dbReference type="ChEBI" id="CHEBI:15378"/>
        <dbReference type="ChEBI" id="CHEBI:33019"/>
        <dbReference type="ChEBI" id="CHEBI:61194"/>
        <dbReference type="ChEBI" id="CHEBI:61382"/>
        <dbReference type="EC" id="3.6.1.66"/>
    </reaction>
</comment>
<dbReference type="GO" id="GO:0036220">
    <property type="term" value="F:ITP diphosphatase activity"/>
    <property type="evidence" value="ECO:0007669"/>
    <property type="project" value="UniProtKB-UniRule"/>
</dbReference>
<dbReference type="InterPro" id="IPR029001">
    <property type="entry name" value="ITPase-like_fam"/>
</dbReference>
<feature type="binding site" evidence="10">
    <location>
        <begin position="21"/>
        <end position="26"/>
    </location>
    <ligand>
        <name>substrate</name>
    </ligand>
</feature>
<protein>
    <recommendedName>
        <fullName evidence="10">dITP/XTP pyrophosphatase</fullName>
        <ecNumber evidence="10">3.6.1.66</ecNumber>
    </recommendedName>
    <alternativeName>
        <fullName evidence="10">Non-canonical purine NTP pyrophosphatase</fullName>
    </alternativeName>
    <alternativeName>
        <fullName evidence="10">Non-standard purine NTP pyrophosphatase</fullName>
    </alternativeName>
    <alternativeName>
        <fullName evidence="10">Nucleoside-triphosphate diphosphatase</fullName>
    </alternativeName>
    <alternativeName>
        <fullName evidence="10">Nucleoside-triphosphate pyrophosphatase</fullName>
        <shortName evidence="10">NTPase</shortName>
    </alternativeName>
</protein>
<dbReference type="PANTHER" id="PTHR11067:SF9">
    <property type="entry name" value="INOSINE TRIPHOSPHATE PYROPHOSPHATASE"/>
    <property type="match status" value="1"/>
</dbReference>
<dbReference type="GO" id="GO:0009146">
    <property type="term" value="P:purine nucleoside triphosphate catabolic process"/>
    <property type="evidence" value="ECO:0007669"/>
    <property type="project" value="UniProtKB-UniRule"/>
</dbReference>
<dbReference type="GO" id="GO:0046872">
    <property type="term" value="F:metal ion binding"/>
    <property type="evidence" value="ECO:0007669"/>
    <property type="project" value="UniProtKB-KW"/>
</dbReference>
<comment type="catalytic activity">
    <reaction evidence="10">
        <text>ITP + H2O = IMP + diphosphate + H(+)</text>
        <dbReference type="Rhea" id="RHEA:29399"/>
        <dbReference type="ChEBI" id="CHEBI:15377"/>
        <dbReference type="ChEBI" id="CHEBI:15378"/>
        <dbReference type="ChEBI" id="CHEBI:33019"/>
        <dbReference type="ChEBI" id="CHEBI:58053"/>
        <dbReference type="ChEBI" id="CHEBI:61402"/>
        <dbReference type="EC" id="3.6.1.66"/>
    </reaction>
</comment>
<evidence type="ECO:0000256" key="9">
    <source>
        <dbReference type="ARBA" id="ARBA00052017"/>
    </source>
</evidence>
<name>A0AAW9HUG6_9ACTO</name>
<evidence type="ECO:0000256" key="7">
    <source>
        <dbReference type="ARBA" id="ARBA00023080"/>
    </source>
</evidence>
<dbReference type="InterPro" id="IPR020922">
    <property type="entry name" value="dITP/XTP_pyrophosphatase"/>
</dbReference>
<evidence type="ECO:0000256" key="5">
    <source>
        <dbReference type="ARBA" id="ARBA00022801"/>
    </source>
</evidence>
<comment type="cofactor">
    <cofactor evidence="10">
        <name>Mg(2+)</name>
        <dbReference type="ChEBI" id="CHEBI:18420"/>
    </cofactor>
    <text evidence="10">Binds 1 Mg(2+) ion per subunit.</text>
</comment>
<dbReference type="GO" id="GO:0036222">
    <property type="term" value="F:XTP diphosphatase activity"/>
    <property type="evidence" value="ECO:0007669"/>
    <property type="project" value="UniProtKB-UniRule"/>
</dbReference>
<dbReference type="Pfam" id="PF01725">
    <property type="entry name" value="Ham1p_like"/>
    <property type="match status" value="1"/>
</dbReference>
<dbReference type="CDD" id="cd00515">
    <property type="entry name" value="HAM1"/>
    <property type="match status" value="1"/>
</dbReference>
<dbReference type="SUPFAM" id="SSF52972">
    <property type="entry name" value="ITPase-like"/>
    <property type="match status" value="1"/>
</dbReference>
<dbReference type="InterPro" id="IPR002637">
    <property type="entry name" value="RdgB/HAM1"/>
</dbReference>
<evidence type="ECO:0000256" key="4">
    <source>
        <dbReference type="ARBA" id="ARBA00022741"/>
    </source>
</evidence>
<evidence type="ECO:0000256" key="1">
    <source>
        <dbReference type="ARBA" id="ARBA00008023"/>
    </source>
</evidence>
<organism evidence="12 13">
    <name type="scientific">Actinotignum urinale</name>
    <dbReference type="NCBI Taxonomy" id="190146"/>
    <lineage>
        <taxon>Bacteria</taxon>
        <taxon>Bacillati</taxon>
        <taxon>Actinomycetota</taxon>
        <taxon>Actinomycetes</taxon>
        <taxon>Actinomycetales</taxon>
        <taxon>Actinomycetaceae</taxon>
        <taxon>Actinotignum</taxon>
    </lineage>
</organism>
<accession>A0AAW9HUG6</accession>
<feature type="binding site" evidence="10">
    <location>
        <position position="84"/>
    </location>
    <ligand>
        <name>Mg(2+)</name>
        <dbReference type="ChEBI" id="CHEBI:18420"/>
    </ligand>
</feature>
<dbReference type="Gene3D" id="3.90.950.10">
    <property type="match status" value="1"/>
</dbReference>
<reference evidence="12" key="1">
    <citation type="submission" date="2023-10" db="EMBL/GenBank/DDBJ databases">
        <title>Whole Genome based description of the genera Actinobaculum and Actinotignum reveals a complex phylogenetic relationship within the species included in the genus Actinotignum.</title>
        <authorList>
            <person name="Jensen C.S."/>
            <person name="Dargis R."/>
            <person name="Kemp M."/>
            <person name="Christensen J.J."/>
        </authorList>
    </citation>
    <scope>NUCLEOTIDE SEQUENCE</scope>
    <source>
        <strain evidence="12">SLA_B511</strain>
    </source>
</reference>
<evidence type="ECO:0000256" key="6">
    <source>
        <dbReference type="ARBA" id="ARBA00022842"/>
    </source>
</evidence>
<dbReference type="PANTHER" id="PTHR11067">
    <property type="entry name" value="INOSINE TRIPHOSPHATE PYROPHOSPHATASE/HAM1 PROTEIN"/>
    <property type="match status" value="1"/>
</dbReference>
<dbReference type="GO" id="GO:0017111">
    <property type="term" value="F:ribonucleoside triphosphate phosphatase activity"/>
    <property type="evidence" value="ECO:0007669"/>
    <property type="project" value="InterPro"/>
</dbReference>
<feature type="binding site" evidence="10">
    <location>
        <position position="85"/>
    </location>
    <ligand>
        <name>substrate</name>
    </ligand>
</feature>
<comment type="similarity">
    <text evidence="1 10 11">Belongs to the HAM1 NTPase family.</text>
</comment>
<dbReference type="GO" id="GO:0005829">
    <property type="term" value="C:cytosol"/>
    <property type="evidence" value="ECO:0007669"/>
    <property type="project" value="TreeGrafter"/>
</dbReference>